<dbReference type="AlphaFoldDB" id="A0A644YMY9"/>
<dbReference type="Gene3D" id="3.40.710.10">
    <property type="entry name" value="DD-peptidase/beta-lactamase superfamily"/>
    <property type="match status" value="1"/>
</dbReference>
<accession>A0A644YMY9</accession>
<protein>
    <recommendedName>
        <fullName evidence="1">Beta-lactamase-related domain-containing protein</fullName>
    </recommendedName>
</protein>
<comment type="caution">
    <text evidence="2">The sequence shown here is derived from an EMBL/GenBank/DDBJ whole genome shotgun (WGS) entry which is preliminary data.</text>
</comment>
<evidence type="ECO:0000313" key="2">
    <source>
        <dbReference type="EMBL" id="MPM29251.1"/>
    </source>
</evidence>
<name>A0A644YMY9_9ZZZZ</name>
<proteinExistence type="predicted"/>
<dbReference type="SUPFAM" id="SSF56601">
    <property type="entry name" value="beta-lactamase/transpeptidase-like"/>
    <property type="match status" value="1"/>
</dbReference>
<gene>
    <name evidence="2" type="ORF">SDC9_75791</name>
</gene>
<dbReference type="EMBL" id="VSSQ01005463">
    <property type="protein sequence ID" value="MPM29251.1"/>
    <property type="molecule type" value="Genomic_DNA"/>
</dbReference>
<reference evidence="2" key="1">
    <citation type="submission" date="2019-08" db="EMBL/GenBank/DDBJ databases">
        <authorList>
            <person name="Kucharzyk K."/>
            <person name="Murdoch R.W."/>
            <person name="Higgins S."/>
            <person name="Loffler F."/>
        </authorList>
    </citation>
    <scope>NUCLEOTIDE SEQUENCE</scope>
</reference>
<sequence>MARDGKIDLNKPLAEYMPNNRVIKEQQVWAGKLTAAMVLSHKTGLPNWSTSPSSESWPVSELSFRFAPDSAFSYSGEGYYYLQQVVEAIQGKSLQEIARKEIFEPLGMKSSSYGWETGATTFADYELVTAHGFDKEGKDKGKGRHPRENCAYTLRTTAHDYSLFIDALFSGRLTGKDALEEMLKSVVKAVRFPGNERLCDKNIFWGLGIGMETHPKFGTIYFHWGDNGNFKALFVVVPSQEKDLVYFTNSFHGHQIIDSITKLFFGSENLFELSEWVNRIP</sequence>
<dbReference type="InterPro" id="IPR012338">
    <property type="entry name" value="Beta-lactam/transpept-like"/>
</dbReference>
<organism evidence="2">
    <name type="scientific">bioreactor metagenome</name>
    <dbReference type="NCBI Taxonomy" id="1076179"/>
    <lineage>
        <taxon>unclassified sequences</taxon>
        <taxon>metagenomes</taxon>
        <taxon>ecological metagenomes</taxon>
    </lineage>
</organism>
<dbReference type="PANTHER" id="PTHR43283">
    <property type="entry name" value="BETA-LACTAMASE-RELATED"/>
    <property type="match status" value="1"/>
</dbReference>
<dbReference type="InterPro" id="IPR001466">
    <property type="entry name" value="Beta-lactam-related"/>
</dbReference>
<dbReference type="Pfam" id="PF00144">
    <property type="entry name" value="Beta-lactamase"/>
    <property type="match status" value="1"/>
</dbReference>
<feature type="domain" description="Beta-lactamase-related" evidence="1">
    <location>
        <begin position="2"/>
        <end position="254"/>
    </location>
</feature>
<evidence type="ECO:0000259" key="1">
    <source>
        <dbReference type="Pfam" id="PF00144"/>
    </source>
</evidence>
<dbReference type="InterPro" id="IPR050789">
    <property type="entry name" value="Diverse_Enzym_Activities"/>
</dbReference>